<keyword evidence="4 5" id="KW-0472">Membrane</keyword>
<dbReference type="Proteomes" id="UP000694460">
    <property type="component" value="Unassembled WGS sequence"/>
</dbReference>
<evidence type="ECO:0000256" key="5">
    <source>
        <dbReference type="SAM" id="Phobius"/>
    </source>
</evidence>
<accession>A0ABS4ZZ45</accession>
<feature type="transmembrane region" description="Helical" evidence="5">
    <location>
        <begin position="60"/>
        <end position="85"/>
    </location>
</feature>
<evidence type="ECO:0008006" key="8">
    <source>
        <dbReference type="Google" id="ProtNLM"/>
    </source>
</evidence>
<evidence type="ECO:0000256" key="4">
    <source>
        <dbReference type="ARBA" id="ARBA00023136"/>
    </source>
</evidence>
<reference evidence="6 7" key="1">
    <citation type="submission" date="2021-03" db="EMBL/GenBank/DDBJ databases">
        <title>Sequencing the genomes of 1000 actinobacteria strains.</title>
        <authorList>
            <person name="Klenk H.-P."/>
        </authorList>
    </citation>
    <scope>NUCLEOTIDE SEQUENCE [LARGE SCALE GENOMIC DNA]</scope>
    <source>
        <strain evidence="6 7">DSM 46713</strain>
    </source>
</reference>
<gene>
    <name evidence="6" type="ORF">JOF57_003762</name>
</gene>
<keyword evidence="2 5" id="KW-0812">Transmembrane</keyword>
<evidence type="ECO:0000313" key="7">
    <source>
        <dbReference type="Proteomes" id="UP000694460"/>
    </source>
</evidence>
<dbReference type="Pfam" id="PF13564">
    <property type="entry name" value="DoxX_2"/>
    <property type="match status" value="1"/>
</dbReference>
<organism evidence="6 7">
    <name type="scientific">Mycolicibacterium lutetiense</name>
    <dbReference type="NCBI Taxonomy" id="1641992"/>
    <lineage>
        <taxon>Bacteria</taxon>
        <taxon>Bacillati</taxon>
        <taxon>Actinomycetota</taxon>
        <taxon>Actinomycetes</taxon>
        <taxon>Mycobacteriales</taxon>
        <taxon>Mycobacteriaceae</taxon>
        <taxon>Mycolicibacterium</taxon>
    </lineage>
</organism>
<evidence type="ECO:0000313" key="6">
    <source>
        <dbReference type="EMBL" id="MBP2453849.1"/>
    </source>
</evidence>
<comment type="subcellular location">
    <subcellularLocation>
        <location evidence="1">Membrane</location>
        <topology evidence="1">Multi-pass membrane protein</topology>
    </subcellularLocation>
</comment>
<dbReference type="EMBL" id="JAGIOP010000002">
    <property type="protein sequence ID" value="MBP2453849.1"/>
    <property type="molecule type" value="Genomic_DNA"/>
</dbReference>
<proteinExistence type="predicted"/>
<dbReference type="RefSeq" id="WP_209918877.1">
    <property type="nucleotide sequence ID" value="NZ_JAGIOP010000002.1"/>
</dbReference>
<keyword evidence="3 5" id="KW-1133">Transmembrane helix</keyword>
<comment type="caution">
    <text evidence="6">The sequence shown here is derived from an EMBL/GenBank/DDBJ whole genome shotgun (WGS) entry which is preliminary data.</text>
</comment>
<sequence length="121" mass="12038">MTLQLGTIAAVIVVIAIAANGAMAITDLAGARFVLANSAEVGVPRTWLPTLGLLKGAGAVGLLVGLLALPPLGVAAAIGLIAYFVGAVITHIRARVFYNMAFPAAFLALAVLALGAFTAGV</sequence>
<dbReference type="InterPro" id="IPR032808">
    <property type="entry name" value="DoxX"/>
</dbReference>
<name>A0ABS4ZZ45_9MYCO</name>
<protein>
    <recommendedName>
        <fullName evidence="8">DoxX family protein</fullName>
    </recommendedName>
</protein>
<feature type="transmembrane region" description="Helical" evidence="5">
    <location>
        <begin position="97"/>
        <end position="119"/>
    </location>
</feature>
<keyword evidence="7" id="KW-1185">Reference proteome</keyword>
<evidence type="ECO:0000256" key="1">
    <source>
        <dbReference type="ARBA" id="ARBA00004141"/>
    </source>
</evidence>
<evidence type="ECO:0000256" key="3">
    <source>
        <dbReference type="ARBA" id="ARBA00022989"/>
    </source>
</evidence>
<evidence type="ECO:0000256" key="2">
    <source>
        <dbReference type="ARBA" id="ARBA00022692"/>
    </source>
</evidence>